<evidence type="ECO:0000313" key="4">
    <source>
        <dbReference type="Proteomes" id="UP000604046"/>
    </source>
</evidence>
<feature type="coiled-coil region" evidence="1">
    <location>
        <begin position="964"/>
        <end position="1061"/>
    </location>
</feature>
<evidence type="ECO:0000256" key="2">
    <source>
        <dbReference type="SAM" id="MobiDB-lite"/>
    </source>
</evidence>
<dbReference type="OrthoDB" id="432842at2759"/>
<dbReference type="SUPFAM" id="SSF57997">
    <property type="entry name" value="Tropomyosin"/>
    <property type="match status" value="1"/>
</dbReference>
<feature type="region of interest" description="Disordered" evidence="2">
    <location>
        <begin position="497"/>
        <end position="521"/>
    </location>
</feature>
<reference evidence="3" key="1">
    <citation type="submission" date="2021-02" db="EMBL/GenBank/DDBJ databases">
        <authorList>
            <person name="Dougan E. K."/>
            <person name="Rhodes N."/>
            <person name="Thang M."/>
            <person name="Chan C."/>
        </authorList>
    </citation>
    <scope>NUCLEOTIDE SEQUENCE</scope>
</reference>
<gene>
    <name evidence="3" type="ORF">SNAT2548_LOCUS7192</name>
</gene>
<feature type="compositionally biased region" description="Basic and acidic residues" evidence="2">
    <location>
        <begin position="1430"/>
        <end position="1448"/>
    </location>
</feature>
<proteinExistence type="predicted"/>
<protein>
    <submittedName>
        <fullName evidence="3">Uncharacterized protein</fullName>
    </submittedName>
</protein>
<feature type="region of interest" description="Disordered" evidence="2">
    <location>
        <begin position="1430"/>
        <end position="1459"/>
    </location>
</feature>
<feature type="compositionally biased region" description="Polar residues" evidence="2">
    <location>
        <begin position="1450"/>
        <end position="1459"/>
    </location>
</feature>
<keyword evidence="1" id="KW-0175">Coiled coil</keyword>
<sequence length="1459" mass="161888">MSLKGRPVQAAKAGKVELQAEFKKHQAMRGVPVLVALAAVASCVLQGCLPPDWSFCDCDFRDNFWNSILNDVHLLWDGPDFVRKARDNSTFQGRYLQSPPSDLNCPVSPTVFWKAWPQYGITRGLIEGSMGDLWMPGARDRFKQVCIAGHLALMAICSQHFLVKSARAQDAGDPDHMKWLEASYGHMVAIRNLGQAYQIRQCMGQQGWSLDVGAFHKYTTRWIGRESEGTSPQAAFFNGKVDPWQMLFTQPMHHTSESRASALPDRRVCVPFKDPACWKRKSLLLMETCEYCCNPFEHKTGRGASWCWDDEWTYERCCQQDYKDLVCEVRRKGEEGGCVDCKKSVTYVCMTPPEKRLQDAQNNYNAKVDLFNSLQQKATTLASDIETTKKDLLSKDELYRQLLADLNTKLQTWHFAFNNASRLVSVARLKQQEESWNNSKMAWQQAEETLRSAQSVLASAEAVVSDARKQEQLGRQLLASNESAYEMAKSRHAASEKALAVANEKQQASEREAAEAEANLQSATTAADQALDISLSVNKSREAIYHNTSHSLEEATALRDAVREQAWTSLLVDNAAKVLSELSRAQAGRVCRPDPSVVDPESARARIRSAQQSVNEAQASRTRSADEFKAAGKDEELVQQAMSNCSRRGSSCAVETSTSMECLIASTPANKSAKPAVQSQWQKELCSGWTCEAIGGCTDCKQANELELNTLTQRLLESKRLANEALARSRTENKLDLDEDIYVPAALLSAVEECARQTSQARDRQMLTAKASREAQISFEKAKAHHEACKERHAAAQKKVVERQAQTEETSVHLMSSREHLQRNETALQQRMQHLVRVNRTAEDAGATVEAAINQQAKSKMLYTDLAQLAEQKKKVQEQELQRRAQASEHVQALNETLADNLTVLVSAWLRQQEQASEASHSTRWSERLLAAAKAVLVNMVGSFESFLENYVISISDKDAAMQVMRAMENLKAVELTCLEAEKNAEDAAQQVRQAEERATEAEAARAVAEEKALNATSNLADAQEAVMSAETFVDQTRKTVESFKQRLHDLQSSVAQAQAEVTASAAELDSAAAALEKQADHVRTSSQDAEVADAEVAKAVASEATAAANVATAKAALLGSSLATAKRECQPTETEFEVFLHFREQLSLAKHVVVQRLQLWQISEGLLQEKLMVLQDAQAVHEALLDDLLDAVSGEAEHVLSNAAADADLLMLQAEVNASTAIFGECNDNFSRAQAEVSAILHTRHEADALSQSSAAAYMAASSKRISAEENMVRRRRELEAARNASAQAAADLTRSVEAEAEAKKSVEKTKVWQANFNASLKIARKEEVRDEAQEEKRQRQSEEAKARQREARMRSLLDTHKRHLALCDLQVELPQKDQSRAEAKAAFDKAEKALADTQASLESYIKDEAETHSKIHQTYKELGELKTEHANAEKEYAEQDPEDRKRSFTTSLQGSGA</sequence>
<evidence type="ECO:0000256" key="1">
    <source>
        <dbReference type="SAM" id="Coils"/>
    </source>
</evidence>
<dbReference type="Proteomes" id="UP000604046">
    <property type="component" value="Unassembled WGS sequence"/>
</dbReference>
<feature type="region of interest" description="Disordered" evidence="2">
    <location>
        <begin position="1328"/>
        <end position="1354"/>
    </location>
</feature>
<accession>A0A812JRV7</accession>
<evidence type="ECO:0000313" key="3">
    <source>
        <dbReference type="EMBL" id="CAE7212263.1"/>
    </source>
</evidence>
<organism evidence="3 4">
    <name type="scientific">Symbiodinium natans</name>
    <dbReference type="NCBI Taxonomy" id="878477"/>
    <lineage>
        <taxon>Eukaryota</taxon>
        <taxon>Sar</taxon>
        <taxon>Alveolata</taxon>
        <taxon>Dinophyceae</taxon>
        <taxon>Suessiales</taxon>
        <taxon>Symbiodiniaceae</taxon>
        <taxon>Symbiodinium</taxon>
    </lineage>
</organism>
<comment type="caution">
    <text evidence="3">The sequence shown here is derived from an EMBL/GenBank/DDBJ whole genome shotgun (WGS) entry which is preliminary data.</text>
</comment>
<name>A0A812JRV7_9DINO</name>
<dbReference type="EMBL" id="CAJNDS010000494">
    <property type="protein sequence ID" value="CAE7212263.1"/>
    <property type="molecule type" value="Genomic_DNA"/>
</dbReference>
<keyword evidence="4" id="KW-1185">Reference proteome</keyword>